<reference evidence="7" key="1">
    <citation type="submission" date="2025-08" db="UniProtKB">
        <authorList>
            <consortium name="Ensembl"/>
        </authorList>
    </citation>
    <scope>IDENTIFICATION</scope>
</reference>
<dbReference type="Proteomes" id="UP000257200">
    <property type="component" value="Unplaced"/>
</dbReference>
<feature type="compositionally biased region" description="Low complexity" evidence="5">
    <location>
        <begin position="94"/>
        <end position="120"/>
    </location>
</feature>
<dbReference type="InParanoid" id="A0A3Q1EM34"/>
<keyword evidence="4" id="KW-0539">Nucleus</keyword>
<dbReference type="AlphaFoldDB" id="A0A3Q1EM34"/>
<feature type="region of interest" description="Disordered" evidence="5">
    <location>
        <begin position="82"/>
        <end position="724"/>
    </location>
</feature>
<feature type="compositionally biased region" description="Pro residues" evidence="5">
    <location>
        <begin position="624"/>
        <end position="635"/>
    </location>
</feature>
<comment type="subcellular location">
    <subcellularLocation>
        <location evidence="1">Nucleus</location>
    </subcellularLocation>
</comment>
<keyword evidence="8" id="KW-1185">Reference proteome</keyword>
<organism evidence="7 8">
    <name type="scientific">Acanthochromis polyacanthus</name>
    <name type="common">spiny chromis</name>
    <dbReference type="NCBI Taxonomy" id="80966"/>
    <lineage>
        <taxon>Eukaryota</taxon>
        <taxon>Metazoa</taxon>
        <taxon>Chordata</taxon>
        <taxon>Craniata</taxon>
        <taxon>Vertebrata</taxon>
        <taxon>Euteleostomi</taxon>
        <taxon>Actinopterygii</taxon>
        <taxon>Neopterygii</taxon>
        <taxon>Teleostei</taxon>
        <taxon>Neoteleostei</taxon>
        <taxon>Acanthomorphata</taxon>
        <taxon>Ovalentaria</taxon>
        <taxon>Pomacentridae</taxon>
        <taxon>Acanthochromis</taxon>
    </lineage>
</organism>
<dbReference type="PANTHER" id="PTHR10528:SF16">
    <property type="entry name" value="AF4_FMR2 FAMILY MEMBER 3"/>
    <property type="match status" value="1"/>
</dbReference>
<dbReference type="Ensembl" id="ENSAPOT00000010064.1">
    <property type="protein sequence ID" value="ENSAPOP00000004432.1"/>
    <property type="gene ID" value="ENSAPOG00000006031.1"/>
</dbReference>
<evidence type="ECO:0000259" key="6">
    <source>
        <dbReference type="Pfam" id="PF18876"/>
    </source>
</evidence>
<feature type="compositionally biased region" description="Low complexity" evidence="5">
    <location>
        <begin position="199"/>
        <end position="229"/>
    </location>
</feature>
<protein>
    <submittedName>
        <fullName evidence="7">AF4/FMR2 family, member 3</fullName>
    </submittedName>
</protein>
<feature type="compositionally biased region" description="Polar residues" evidence="5">
    <location>
        <begin position="301"/>
        <end position="312"/>
    </location>
</feature>
<evidence type="ECO:0000256" key="1">
    <source>
        <dbReference type="ARBA" id="ARBA00004123"/>
    </source>
</evidence>
<accession>A0A3Q1EM34</accession>
<feature type="compositionally biased region" description="Low complexity" evidence="5">
    <location>
        <begin position="245"/>
        <end position="275"/>
    </location>
</feature>
<dbReference type="PANTHER" id="PTHR10528">
    <property type="entry name" value="AF4/FMR2 FAMILY MEMBER"/>
    <property type="match status" value="1"/>
</dbReference>
<evidence type="ECO:0000313" key="7">
    <source>
        <dbReference type="Ensembl" id="ENSAPOP00000004432.1"/>
    </source>
</evidence>
<dbReference type="InterPro" id="IPR007797">
    <property type="entry name" value="AF4/FMR2"/>
</dbReference>
<feature type="compositionally biased region" description="Low complexity" evidence="5">
    <location>
        <begin position="636"/>
        <end position="648"/>
    </location>
</feature>
<feature type="compositionally biased region" description="Basic and acidic residues" evidence="5">
    <location>
        <begin position="786"/>
        <end position="797"/>
    </location>
</feature>
<feature type="compositionally biased region" description="Polar residues" evidence="5">
    <location>
        <begin position="471"/>
        <end position="487"/>
    </location>
</feature>
<dbReference type="Pfam" id="PF18876">
    <property type="entry name" value="AFF4_CHD"/>
    <property type="match status" value="1"/>
</dbReference>
<feature type="compositionally biased region" description="Polar residues" evidence="5">
    <location>
        <begin position="437"/>
        <end position="457"/>
    </location>
</feature>
<reference evidence="7" key="2">
    <citation type="submission" date="2025-09" db="UniProtKB">
        <authorList>
            <consortium name="Ensembl"/>
        </authorList>
    </citation>
    <scope>IDENTIFICATION</scope>
</reference>
<comment type="similarity">
    <text evidence="2">Belongs to the AF4 family.</text>
</comment>
<feature type="compositionally biased region" description="Low complexity" evidence="5">
    <location>
        <begin position="744"/>
        <end position="758"/>
    </location>
</feature>
<evidence type="ECO:0000256" key="2">
    <source>
        <dbReference type="ARBA" id="ARBA00007354"/>
    </source>
</evidence>
<feature type="compositionally biased region" description="Basic and acidic residues" evidence="5">
    <location>
        <begin position="490"/>
        <end position="543"/>
    </location>
</feature>
<sequence>MLADDLKLSSDDDDNQRAIHESLSWDRHRYSLLVIVEMMCFLCVFVCKCKSDCVNNNSAGVPPLTLSDVYVCVLTDSLSAQRAQHTNGRRLRHSSSNSSASDSTAESESSSLHSRSPSRSPEVHPDPGSPVHTHPSCHNEETDRPSAAQWQLDKWLKKSQKKSARSEPDPSQSIPRRLLSPHTQRAPSPARSWDSNQEYSPSQSPIPSPQFSYSHNHGSLPSPGYSYCPSPSPFPSTCPSPSPSPRHSLIHSPVPSVCPSPCGSPEASRSPSPILRDPPRSPSPSLPAPSRVCHYPEVQSHHQTQPGLTTNPHRTKIRPWIAPLPNADTKSKPSSNTHLQHRPKHRPPPDRDQHQSKKISVVLSSDQSQSRKSRPKPIFHSSPKELAEVPQAKNTSHVERFQSSRSNHKSRPPFPPSSQQSPTRTKRLVPSGCEANTGHSSHSQSTSKAAHNSNTGLNPRLISSLKHRSNSLDATAPTSTHVHQAKSSQKKPEAKEQEVEHRRDHLTQVDRRKHERKEDRHREKLQGKRERKEDKRLAEEQLLRRPWIYSSAEEEEDDEVIERQRRREEAARGESRRKREQQHRHEWPKQRGPSSTERHRLQDDSHHQGRTKKGPRSEEDRHLSPPPPSRSPSPRRPSSSASSSSNSDSESECPAPVAKAPADSTSRLTKKGQDSGRPDANRPKAVQPRGAGSGTPSKGQQKLYTLVPFGRSEKAPPSSQRGLRNLVVHIDLCLLKRVPDSTTNSPVKNPSSSSSSAPNKDKPREAMKHLFVPETPTKDNKRKRKLENGVSHRESKRSLPYANDLSGPTESSSLTAENLVTETTHNGYLEEYLDSKRPLSPLSPLSPLPQSPESTKSTSKTKAPEQQNTPKNKDKNRDSAIKPKMEVECVKVSKQPQPPSETWGPAGHRGTLPNHETPHHAEYYLHEAKRMKHRADAMVDKLGKAVNYVDAALSFMECGKAMEEGPLEAKSPYTMYSETVELIRYAMRLKSHSGPGARQEDKQLAVLCFRCLALLYWQMFRLKKDHALKYSKVLLDYFKSSPKVPTTPPCWTDSEKGAGGPPSSLSPNAKHISRGSHGGSSSSASLISIPQRIHQMAANHLNITNSVLYSYEYWEVADNLAKENKEFFNYLNTLSGPLTLHSSIAHAVQYTRQALQWIRISAKLN</sequence>
<feature type="compositionally biased region" description="Basic and acidic residues" evidence="5">
    <location>
        <begin position="671"/>
        <end position="682"/>
    </location>
</feature>
<feature type="compositionally biased region" description="Basic and acidic residues" evidence="5">
    <location>
        <begin position="759"/>
        <end position="768"/>
    </location>
</feature>
<feature type="compositionally biased region" description="Polar residues" evidence="5">
    <location>
        <begin position="694"/>
        <end position="703"/>
    </location>
</feature>
<feature type="region of interest" description="Disordered" evidence="5">
    <location>
        <begin position="1044"/>
        <end position="1083"/>
    </location>
</feature>
<proteinExistence type="inferred from homology"/>
<feature type="compositionally biased region" description="Basic and acidic residues" evidence="5">
    <location>
        <begin position="561"/>
        <end position="574"/>
    </location>
</feature>
<feature type="region of interest" description="Disordered" evidence="5">
    <location>
        <begin position="736"/>
        <end position="816"/>
    </location>
</feature>
<evidence type="ECO:0000256" key="5">
    <source>
        <dbReference type="SAM" id="MobiDB-lite"/>
    </source>
</evidence>
<feature type="compositionally biased region" description="Pro residues" evidence="5">
    <location>
        <begin position="230"/>
        <end position="244"/>
    </location>
</feature>
<feature type="compositionally biased region" description="Low complexity" evidence="5">
    <location>
        <begin position="851"/>
        <end position="861"/>
    </location>
</feature>
<dbReference type="GO" id="GO:0032783">
    <property type="term" value="C:super elongation complex"/>
    <property type="evidence" value="ECO:0007669"/>
    <property type="project" value="TreeGrafter"/>
</dbReference>
<feature type="compositionally biased region" description="Basic and acidic residues" evidence="5">
    <location>
        <begin position="596"/>
        <end position="607"/>
    </location>
</feature>
<feature type="compositionally biased region" description="Basic and acidic residues" evidence="5">
    <location>
        <begin position="871"/>
        <end position="891"/>
    </location>
</feature>
<dbReference type="GeneTree" id="ENSGT00950000182974"/>
<dbReference type="GO" id="GO:0010468">
    <property type="term" value="P:regulation of gene expression"/>
    <property type="evidence" value="ECO:0007669"/>
    <property type="project" value="InterPro"/>
</dbReference>
<feature type="compositionally biased region" description="Polar residues" evidence="5">
    <location>
        <begin position="806"/>
        <end position="816"/>
    </location>
</feature>
<feature type="domain" description="AF4/FMR2 C-terminal homology" evidence="6">
    <location>
        <begin position="912"/>
        <end position="1164"/>
    </location>
</feature>
<feature type="region of interest" description="Disordered" evidence="5">
    <location>
        <begin position="837"/>
        <end position="917"/>
    </location>
</feature>
<dbReference type="InterPro" id="IPR043640">
    <property type="entry name" value="AF4/FMR2_CHD"/>
</dbReference>
<keyword evidence="3" id="KW-0597">Phosphoprotein</keyword>
<evidence type="ECO:0000256" key="3">
    <source>
        <dbReference type="ARBA" id="ARBA00022553"/>
    </source>
</evidence>
<evidence type="ECO:0000313" key="8">
    <source>
        <dbReference type="Proteomes" id="UP000257200"/>
    </source>
</evidence>
<evidence type="ECO:0000256" key="4">
    <source>
        <dbReference type="ARBA" id="ARBA00023242"/>
    </source>
</evidence>
<dbReference type="STRING" id="80966.ENSAPOP00000004432"/>
<name>A0A3Q1EM34_9TELE</name>